<proteinExistence type="predicted"/>
<organism evidence="1 2">
    <name type="scientific">Ascobolus immersus RN42</name>
    <dbReference type="NCBI Taxonomy" id="1160509"/>
    <lineage>
        <taxon>Eukaryota</taxon>
        <taxon>Fungi</taxon>
        <taxon>Dikarya</taxon>
        <taxon>Ascomycota</taxon>
        <taxon>Pezizomycotina</taxon>
        <taxon>Pezizomycetes</taxon>
        <taxon>Pezizales</taxon>
        <taxon>Ascobolaceae</taxon>
        <taxon>Ascobolus</taxon>
    </lineage>
</organism>
<dbReference type="Proteomes" id="UP000275078">
    <property type="component" value="Unassembled WGS sequence"/>
</dbReference>
<evidence type="ECO:0000313" key="1">
    <source>
        <dbReference type="EMBL" id="RPA77285.1"/>
    </source>
</evidence>
<keyword evidence="2" id="KW-1185">Reference proteome</keyword>
<accession>A0A3N4HTV9</accession>
<dbReference type="EMBL" id="ML119729">
    <property type="protein sequence ID" value="RPA77285.1"/>
    <property type="molecule type" value="Genomic_DNA"/>
</dbReference>
<protein>
    <submittedName>
        <fullName evidence="1">Uncharacterized protein</fullName>
    </submittedName>
</protein>
<dbReference type="AlphaFoldDB" id="A0A3N4HTV9"/>
<sequence>MLLVAFGGCLWRDRRVRVVLSAVDISLLLSFVALWHSAYHRSLRLHTVGFRGRRRCSLLHSVEFRGRRRCCIP</sequence>
<name>A0A3N4HTV9_ASCIM</name>
<gene>
    <name evidence="1" type="ORF">BJ508DRAFT_172874</name>
</gene>
<evidence type="ECO:0000313" key="2">
    <source>
        <dbReference type="Proteomes" id="UP000275078"/>
    </source>
</evidence>
<reference evidence="1 2" key="1">
    <citation type="journal article" date="2018" name="Nat. Ecol. Evol.">
        <title>Pezizomycetes genomes reveal the molecular basis of ectomycorrhizal truffle lifestyle.</title>
        <authorList>
            <person name="Murat C."/>
            <person name="Payen T."/>
            <person name="Noel B."/>
            <person name="Kuo A."/>
            <person name="Morin E."/>
            <person name="Chen J."/>
            <person name="Kohler A."/>
            <person name="Krizsan K."/>
            <person name="Balestrini R."/>
            <person name="Da Silva C."/>
            <person name="Montanini B."/>
            <person name="Hainaut M."/>
            <person name="Levati E."/>
            <person name="Barry K.W."/>
            <person name="Belfiori B."/>
            <person name="Cichocki N."/>
            <person name="Clum A."/>
            <person name="Dockter R.B."/>
            <person name="Fauchery L."/>
            <person name="Guy J."/>
            <person name="Iotti M."/>
            <person name="Le Tacon F."/>
            <person name="Lindquist E.A."/>
            <person name="Lipzen A."/>
            <person name="Malagnac F."/>
            <person name="Mello A."/>
            <person name="Molinier V."/>
            <person name="Miyauchi S."/>
            <person name="Poulain J."/>
            <person name="Riccioni C."/>
            <person name="Rubini A."/>
            <person name="Sitrit Y."/>
            <person name="Splivallo R."/>
            <person name="Traeger S."/>
            <person name="Wang M."/>
            <person name="Zifcakova L."/>
            <person name="Wipf D."/>
            <person name="Zambonelli A."/>
            <person name="Paolocci F."/>
            <person name="Nowrousian M."/>
            <person name="Ottonello S."/>
            <person name="Baldrian P."/>
            <person name="Spatafora J.W."/>
            <person name="Henrissat B."/>
            <person name="Nagy L.G."/>
            <person name="Aury J.M."/>
            <person name="Wincker P."/>
            <person name="Grigoriev I.V."/>
            <person name="Bonfante P."/>
            <person name="Martin F.M."/>
        </authorList>
    </citation>
    <scope>NUCLEOTIDE SEQUENCE [LARGE SCALE GENOMIC DNA]</scope>
    <source>
        <strain evidence="1 2">RN42</strain>
    </source>
</reference>